<accession>N1PUN6</accession>
<dbReference type="InterPro" id="IPR000639">
    <property type="entry name" value="Epox_hydrolase-like"/>
</dbReference>
<dbReference type="Proteomes" id="UP000016933">
    <property type="component" value="Unassembled WGS sequence"/>
</dbReference>
<dbReference type="OMA" id="VGVHVNY"/>
<reference evidence="6" key="1">
    <citation type="journal article" date="2012" name="PLoS Genet.">
        <title>The genomes of the fungal plant pathogens Cladosporium fulvum and Dothistroma septosporum reveal adaptation to different hosts and lifestyles but also signatures of common ancestry.</title>
        <authorList>
            <person name="de Wit P.J.G.M."/>
            <person name="van der Burgt A."/>
            <person name="Oekmen B."/>
            <person name="Stergiopoulos I."/>
            <person name="Abd-Elsalam K.A."/>
            <person name="Aerts A.L."/>
            <person name="Bahkali A.H."/>
            <person name="Beenen H.G."/>
            <person name="Chettri P."/>
            <person name="Cox M.P."/>
            <person name="Datema E."/>
            <person name="de Vries R.P."/>
            <person name="Dhillon B."/>
            <person name="Ganley A.R."/>
            <person name="Griffiths S.A."/>
            <person name="Guo Y."/>
            <person name="Hamelin R.C."/>
            <person name="Henrissat B."/>
            <person name="Kabir M.S."/>
            <person name="Jashni M.K."/>
            <person name="Kema G."/>
            <person name="Klaubauf S."/>
            <person name="Lapidus A."/>
            <person name="Levasseur A."/>
            <person name="Lindquist E."/>
            <person name="Mehrabi R."/>
            <person name="Ohm R.A."/>
            <person name="Owen T.J."/>
            <person name="Salamov A."/>
            <person name="Schwelm A."/>
            <person name="Schijlen E."/>
            <person name="Sun H."/>
            <person name="van den Burg H.A."/>
            <person name="van Ham R.C.H.J."/>
            <person name="Zhang S."/>
            <person name="Goodwin S.B."/>
            <person name="Grigoriev I.V."/>
            <person name="Collemare J."/>
            <person name="Bradshaw R.E."/>
        </authorList>
    </citation>
    <scope>NUCLEOTIDE SEQUENCE [LARGE SCALE GENOMIC DNA]</scope>
    <source>
        <strain evidence="6">NZE10 / CBS 128990</strain>
    </source>
</reference>
<dbReference type="InterPro" id="IPR016292">
    <property type="entry name" value="Epoxide_hydrolase"/>
</dbReference>
<dbReference type="HOGENOM" id="CLU_019414_0_0_1"/>
<dbReference type="InterPro" id="IPR029058">
    <property type="entry name" value="AB_hydrolase_fold"/>
</dbReference>
<dbReference type="SUPFAM" id="SSF53474">
    <property type="entry name" value="alpha/beta-Hydrolases"/>
    <property type="match status" value="1"/>
</dbReference>
<dbReference type="GO" id="GO:0004301">
    <property type="term" value="F:epoxide hydrolase activity"/>
    <property type="evidence" value="ECO:0007669"/>
    <property type="project" value="TreeGrafter"/>
</dbReference>
<evidence type="ECO:0000256" key="3">
    <source>
        <dbReference type="PIRSR" id="PIRSR001112-1"/>
    </source>
</evidence>
<dbReference type="EMBL" id="KB446537">
    <property type="protein sequence ID" value="EME46080.1"/>
    <property type="molecule type" value="Genomic_DNA"/>
</dbReference>
<evidence type="ECO:0000256" key="2">
    <source>
        <dbReference type="ARBA" id="ARBA00022801"/>
    </source>
</evidence>
<dbReference type="PIRSF" id="PIRSF001112">
    <property type="entry name" value="Epoxide_hydrolase"/>
    <property type="match status" value="1"/>
</dbReference>
<feature type="active site" description="Proton acceptor" evidence="3">
    <location>
        <position position="373"/>
    </location>
</feature>
<dbReference type="Pfam" id="PF06441">
    <property type="entry name" value="EHN"/>
    <property type="match status" value="1"/>
</dbReference>
<dbReference type="eggNOG" id="KOG2565">
    <property type="taxonomic scope" value="Eukaryota"/>
</dbReference>
<evidence type="ECO:0000313" key="5">
    <source>
        <dbReference type="EMBL" id="EME46080.1"/>
    </source>
</evidence>
<dbReference type="STRING" id="675120.N1PUN6"/>
<proteinExistence type="inferred from homology"/>
<feature type="active site" description="Proton donor" evidence="3">
    <location>
        <position position="316"/>
    </location>
</feature>
<keyword evidence="2" id="KW-0378">Hydrolase</keyword>
<organism evidence="5 6">
    <name type="scientific">Dothistroma septosporum (strain NZE10 / CBS 128990)</name>
    <name type="common">Red band needle blight fungus</name>
    <name type="synonym">Mycosphaerella pini</name>
    <dbReference type="NCBI Taxonomy" id="675120"/>
    <lineage>
        <taxon>Eukaryota</taxon>
        <taxon>Fungi</taxon>
        <taxon>Dikarya</taxon>
        <taxon>Ascomycota</taxon>
        <taxon>Pezizomycotina</taxon>
        <taxon>Dothideomycetes</taxon>
        <taxon>Dothideomycetidae</taxon>
        <taxon>Mycosphaerellales</taxon>
        <taxon>Mycosphaerellaceae</taxon>
        <taxon>Dothistroma</taxon>
    </lineage>
</organism>
<dbReference type="PANTHER" id="PTHR21661">
    <property type="entry name" value="EPOXIDE HYDROLASE 1-RELATED"/>
    <property type="match status" value="1"/>
</dbReference>
<evidence type="ECO:0000313" key="6">
    <source>
        <dbReference type="Proteomes" id="UP000016933"/>
    </source>
</evidence>
<dbReference type="InterPro" id="IPR010497">
    <property type="entry name" value="Epoxide_hydro_N"/>
</dbReference>
<feature type="domain" description="Epoxide hydrolase N-terminal" evidence="4">
    <location>
        <begin position="14"/>
        <end position="130"/>
    </location>
</feature>
<evidence type="ECO:0000256" key="1">
    <source>
        <dbReference type="ARBA" id="ARBA00010088"/>
    </source>
</evidence>
<dbReference type="Gene3D" id="3.40.50.1820">
    <property type="entry name" value="alpha/beta hydrolase"/>
    <property type="match status" value="1"/>
</dbReference>
<protein>
    <recommendedName>
        <fullName evidence="4">Epoxide hydrolase N-terminal domain-containing protein</fullName>
    </recommendedName>
</protein>
<comment type="similarity">
    <text evidence="1">Belongs to the peptidase S33 family.</text>
</comment>
<name>N1PUN6_DOTSN</name>
<reference evidence="5 6" key="2">
    <citation type="journal article" date="2012" name="PLoS Pathog.">
        <title>Diverse lifestyles and strategies of plant pathogenesis encoded in the genomes of eighteen Dothideomycetes fungi.</title>
        <authorList>
            <person name="Ohm R.A."/>
            <person name="Feau N."/>
            <person name="Henrissat B."/>
            <person name="Schoch C.L."/>
            <person name="Horwitz B.A."/>
            <person name="Barry K.W."/>
            <person name="Condon B.J."/>
            <person name="Copeland A.C."/>
            <person name="Dhillon B."/>
            <person name="Glaser F."/>
            <person name="Hesse C.N."/>
            <person name="Kosti I."/>
            <person name="LaButti K."/>
            <person name="Lindquist E.A."/>
            <person name="Lucas S."/>
            <person name="Salamov A.A."/>
            <person name="Bradshaw R.E."/>
            <person name="Ciuffetti L."/>
            <person name="Hamelin R.C."/>
            <person name="Kema G.H.J."/>
            <person name="Lawrence C."/>
            <person name="Scott J.A."/>
            <person name="Spatafora J.W."/>
            <person name="Turgeon B.G."/>
            <person name="de Wit P.J.G.M."/>
            <person name="Zhong S."/>
            <person name="Goodwin S.B."/>
            <person name="Grigoriev I.V."/>
        </authorList>
    </citation>
    <scope>NUCLEOTIDE SEQUENCE [LARGE SCALE GENOMIC DNA]</scope>
    <source>
        <strain evidence="6">NZE10 / CBS 128990</strain>
    </source>
</reference>
<gene>
    <name evidence="5" type="ORF">DOTSEDRAFT_168374</name>
</gene>
<dbReference type="GO" id="GO:0097176">
    <property type="term" value="P:epoxide metabolic process"/>
    <property type="evidence" value="ECO:0007669"/>
    <property type="project" value="TreeGrafter"/>
</dbReference>
<dbReference type="PANTHER" id="PTHR21661:SF39">
    <property type="entry name" value="HYDROLASE, PUTATIVE (AFU_ORTHOLOGUE AFUA_3G08960)-RELATED"/>
    <property type="match status" value="1"/>
</dbReference>
<sequence length="399" mass="45375">MSFDQNPRKATLKVQPFKAHVSDEDLDHFTQLLKLSKIGPETYENQVADTKNYLGFGVTRKWLSETKKYWETQYDWRKTEARINSYPNFVTEIDEDGFTFNVHFIALFSHKPDAVPLLLLHGWPGSFLEFLGTLDILRQKYTPETLPFHVIVPSLPGYGYTNGPRLDKNFETEGAARVLDKLMIGLGFGDGYISQGGDIGSFLTRILAVTSPSCKAAHLHLCIGQSGDTKGLSEAELKGVERCNEFATLGNAYARHHGTRPATIGLVLSASPISLLTWVGEKHQQWTDETPPISDILDSTTLYWFTESFPRAIYPYRQFFGANPTFFHNDPAYYIKKPLGYSWHPEELSPVPRDWVAETGNLVWYREHKQGGHFAAWELPKTFVKDMEDFVSEVWPKAK</sequence>
<evidence type="ECO:0000259" key="4">
    <source>
        <dbReference type="Pfam" id="PF06441"/>
    </source>
</evidence>
<feature type="active site" description="Nucleophile" evidence="3">
    <location>
        <position position="198"/>
    </location>
</feature>
<dbReference type="AlphaFoldDB" id="N1PUN6"/>
<keyword evidence="6" id="KW-1185">Reference proteome</keyword>
<dbReference type="PRINTS" id="PR00412">
    <property type="entry name" value="EPOXHYDRLASE"/>
</dbReference>